<evidence type="ECO:0000256" key="3">
    <source>
        <dbReference type="SAM" id="Phobius"/>
    </source>
</evidence>
<dbReference type="GO" id="GO:0004222">
    <property type="term" value="F:metalloendopeptidase activity"/>
    <property type="evidence" value="ECO:0007669"/>
    <property type="project" value="InterPro"/>
</dbReference>
<comment type="similarity">
    <text evidence="2">Belongs to the peptidase M13 family.</text>
</comment>
<dbReference type="PROSITE" id="PS51885">
    <property type="entry name" value="NEPRILYSIN"/>
    <property type="match status" value="1"/>
</dbReference>
<feature type="transmembrane region" description="Helical" evidence="3">
    <location>
        <begin position="36"/>
        <end position="55"/>
    </location>
</feature>
<evidence type="ECO:0000313" key="6">
    <source>
        <dbReference type="Proteomes" id="UP001458880"/>
    </source>
</evidence>
<organism evidence="5 6">
    <name type="scientific">Popillia japonica</name>
    <name type="common">Japanese beetle</name>
    <dbReference type="NCBI Taxonomy" id="7064"/>
    <lineage>
        <taxon>Eukaryota</taxon>
        <taxon>Metazoa</taxon>
        <taxon>Ecdysozoa</taxon>
        <taxon>Arthropoda</taxon>
        <taxon>Hexapoda</taxon>
        <taxon>Insecta</taxon>
        <taxon>Pterygota</taxon>
        <taxon>Neoptera</taxon>
        <taxon>Endopterygota</taxon>
        <taxon>Coleoptera</taxon>
        <taxon>Polyphaga</taxon>
        <taxon>Scarabaeiformia</taxon>
        <taxon>Scarabaeidae</taxon>
        <taxon>Rutelinae</taxon>
        <taxon>Popillia</taxon>
    </lineage>
</organism>
<comment type="subcellular location">
    <subcellularLocation>
        <location evidence="1">Cell membrane</location>
        <topology evidence="1">Single-pass type II membrane protein</topology>
    </subcellularLocation>
</comment>
<dbReference type="SUPFAM" id="SSF55486">
    <property type="entry name" value="Metalloproteases ('zincins'), catalytic domain"/>
    <property type="match status" value="1"/>
</dbReference>
<keyword evidence="3" id="KW-0812">Transmembrane</keyword>
<sequence length="194" mass="21748">MTRYKHADFTDDDSVGSVQLTEGKLMWKRRSMLEKSLLVLVGTLLFVVVVLGMLLNSADRRIQDARISIQDQPIDTLKSKAEQKAKLYYESCLDLNETIENLGAKPMLDLLVKIDGWNISKSNFSAAGCNLQKTLQIIQNEYCIGALFSYAVGEDDRNSSRHVIQIDQSGLTLPTCHPDRSERINSADEAILPE</sequence>
<keyword evidence="3" id="KW-0472">Membrane</keyword>
<dbReference type="InterPro" id="IPR008753">
    <property type="entry name" value="Peptidase_M13_N"/>
</dbReference>
<dbReference type="Gene3D" id="1.10.1380.10">
    <property type="entry name" value="Neutral endopeptidase , domain2"/>
    <property type="match status" value="1"/>
</dbReference>
<evidence type="ECO:0000259" key="4">
    <source>
        <dbReference type="Pfam" id="PF05649"/>
    </source>
</evidence>
<dbReference type="EMBL" id="JASPKY010000050">
    <property type="protein sequence ID" value="KAK9745199.1"/>
    <property type="molecule type" value="Genomic_DNA"/>
</dbReference>
<comment type="caution">
    <text evidence="5">The sequence shown here is derived from an EMBL/GenBank/DDBJ whole genome shotgun (WGS) entry which is preliminary data.</text>
</comment>
<proteinExistence type="inferred from homology"/>
<gene>
    <name evidence="5" type="ORF">QE152_g7043</name>
</gene>
<accession>A0AAW1MEF6</accession>
<name>A0AAW1MEF6_POPJA</name>
<keyword evidence="6" id="KW-1185">Reference proteome</keyword>
<dbReference type="AlphaFoldDB" id="A0AAW1MEF6"/>
<evidence type="ECO:0000313" key="5">
    <source>
        <dbReference type="EMBL" id="KAK9745199.1"/>
    </source>
</evidence>
<evidence type="ECO:0000256" key="1">
    <source>
        <dbReference type="ARBA" id="ARBA00004401"/>
    </source>
</evidence>
<reference evidence="5 6" key="1">
    <citation type="journal article" date="2024" name="BMC Genomics">
        <title>De novo assembly and annotation of Popillia japonica's genome with initial clues to its potential as an invasive pest.</title>
        <authorList>
            <person name="Cucini C."/>
            <person name="Boschi S."/>
            <person name="Funari R."/>
            <person name="Cardaioli E."/>
            <person name="Iannotti N."/>
            <person name="Marturano G."/>
            <person name="Paoli F."/>
            <person name="Bruttini M."/>
            <person name="Carapelli A."/>
            <person name="Frati F."/>
            <person name="Nardi F."/>
        </authorList>
    </citation>
    <scope>NUCLEOTIDE SEQUENCE [LARGE SCALE GENOMIC DNA]</scope>
    <source>
        <strain evidence="5">DMR45628</strain>
    </source>
</reference>
<dbReference type="GO" id="GO:0006508">
    <property type="term" value="P:proteolysis"/>
    <property type="evidence" value="ECO:0007669"/>
    <property type="project" value="InterPro"/>
</dbReference>
<dbReference type="InterPro" id="IPR042089">
    <property type="entry name" value="Peptidase_M13_dom_2"/>
</dbReference>
<feature type="domain" description="Peptidase M13 N-terminal" evidence="4">
    <location>
        <begin position="65"/>
        <end position="175"/>
    </location>
</feature>
<dbReference type="GO" id="GO:0005886">
    <property type="term" value="C:plasma membrane"/>
    <property type="evidence" value="ECO:0007669"/>
    <property type="project" value="UniProtKB-SubCell"/>
</dbReference>
<dbReference type="InterPro" id="IPR000718">
    <property type="entry name" value="Peptidase_M13"/>
</dbReference>
<evidence type="ECO:0000256" key="2">
    <source>
        <dbReference type="ARBA" id="ARBA00007357"/>
    </source>
</evidence>
<dbReference type="Proteomes" id="UP001458880">
    <property type="component" value="Unassembled WGS sequence"/>
</dbReference>
<dbReference type="Pfam" id="PF05649">
    <property type="entry name" value="Peptidase_M13_N"/>
    <property type="match status" value="1"/>
</dbReference>
<keyword evidence="3" id="KW-1133">Transmembrane helix</keyword>
<protein>
    <submittedName>
        <fullName evidence="5">Peptidase family M13</fullName>
    </submittedName>
</protein>